<dbReference type="InterPro" id="IPR038765">
    <property type="entry name" value="Papain-like_cys_pep_sf"/>
</dbReference>
<evidence type="ECO:0000313" key="14">
    <source>
        <dbReference type="Proteomes" id="UP001212152"/>
    </source>
</evidence>
<evidence type="ECO:0000256" key="9">
    <source>
        <dbReference type="ARBA" id="ARBA00023163"/>
    </source>
</evidence>
<evidence type="ECO:0000256" key="11">
    <source>
        <dbReference type="SAM" id="MobiDB-lite"/>
    </source>
</evidence>
<proteinExistence type="predicted"/>
<dbReference type="Gene3D" id="3.90.70.10">
    <property type="entry name" value="Cysteine proteinases"/>
    <property type="match status" value="1"/>
</dbReference>
<feature type="domain" description="USP" evidence="12">
    <location>
        <begin position="76"/>
        <end position="461"/>
    </location>
</feature>
<keyword evidence="8" id="KW-0805">Transcription regulation</keyword>
<feature type="region of interest" description="Disordered" evidence="11">
    <location>
        <begin position="376"/>
        <end position="396"/>
    </location>
</feature>
<dbReference type="Pfam" id="PF00443">
    <property type="entry name" value="UCH"/>
    <property type="match status" value="1"/>
</dbReference>
<comment type="caution">
    <text evidence="13">The sequence shown here is derived from an EMBL/GenBank/DDBJ whole genome shotgun (WGS) entry which is preliminary data.</text>
</comment>
<keyword evidence="14" id="KW-1185">Reference proteome</keyword>
<organism evidence="13 14">
    <name type="scientific">Geranomyces variabilis</name>
    <dbReference type="NCBI Taxonomy" id="109894"/>
    <lineage>
        <taxon>Eukaryota</taxon>
        <taxon>Fungi</taxon>
        <taxon>Fungi incertae sedis</taxon>
        <taxon>Chytridiomycota</taxon>
        <taxon>Chytridiomycota incertae sedis</taxon>
        <taxon>Chytridiomycetes</taxon>
        <taxon>Spizellomycetales</taxon>
        <taxon>Powellomycetaceae</taxon>
        <taxon>Geranomyces</taxon>
    </lineage>
</organism>
<evidence type="ECO:0000259" key="12">
    <source>
        <dbReference type="PROSITE" id="PS50235"/>
    </source>
</evidence>
<evidence type="ECO:0000256" key="6">
    <source>
        <dbReference type="ARBA" id="ARBA00022801"/>
    </source>
</evidence>
<keyword evidence="5" id="KW-0833">Ubl conjugation pathway</keyword>
<dbReference type="PROSITE" id="PS00973">
    <property type="entry name" value="USP_2"/>
    <property type="match status" value="1"/>
</dbReference>
<evidence type="ECO:0000256" key="10">
    <source>
        <dbReference type="ARBA" id="ARBA00023242"/>
    </source>
</evidence>
<comment type="subcellular location">
    <subcellularLocation>
        <location evidence="2">Nucleus</location>
    </subcellularLocation>
</comment>
<evidence type="ECO:0000256" key="7">
    <source>
        <dbReference type="ARBA" id="ARBA00022807"/>
    </source>
</evidence>
<dbReference type="GO" id="GO:0006508">
    <property type="term" value="P:proteolysis"/>
    <property type="evidence" value="ECO:0007669"/>
    <property type="project" value="UniProtKB-KW"/>
</dbReference>
<keyword evidence="6" id="KW-0378">Hydrolase</keyword>
<protein>
    <recommendedName>
        <fullName evidence="3">ubiquitinyl hydrolase 1</fullName>
        <ecNumber evidence="3">3.4.19.12</ecNumber>
    </recommendedName>
</protein>
<evidence type="ECO:0000256" key="8">
    <source>
        <dbReference type="ARBA" id="ARBA00023015"/>
    </source>
</evidence>
<keyword evidence="4" id="KW-0645">Protease</keyword>
<dbReference type="InterPro" id="IPR050185">
    <property type="entry name" value="Ub_carboxyl-term_hydrolase"/>
</dbReference>
<reference evidence="13" key="1">
    <citation type="submission" date="2020-05" db="EMBL/GenBank/DDBJ databases">
        <title>Phylogenomic resolution of chytrid fungi.</title>
        <authorList>
            <person name="Stajich J.E."/>
            <person name="Amses K."/>
            <person name="Simmons R."/>
            <person name="Seto K."/>
            <person name="Myers J."/>
            <person name="Bonds A."/>
            <person name="Quandt C.A."/>
            <person name="Barry K."/>
            <person name="Liu P."/>
            <person name="Grigoriev I."/>
            <person name="Longcore J.E."/>
            <person name="James T.Y."/>
        </authorList>
    </citation>
    <scope>NUCLEOTIDE SEQUENCE</scope>
    <source>
        <strain evidence="13">JEL0379</strain>
    </source>
</reference>
<evidence type="ECO:0000256" key="4">
    <source>
        <dbReference type="ARBA" id="ARBA00022670"/>
    </source>
</evidence>
<dbReference type="AlphaFoldDB" id="A0AAD5XM36"/>
<dbReference type="EMBL" id="JADGJQ010000115">
    <property type="protein sequence ID" value="KAJ3168765.1"/>
    <property type="molecule type" value="Genomic_DNA"/>
</dbReference>
<dbReference type="InterPro" id="IPR001394">
    <property type="entry name" value="Peptidase_C19_UCH"/>
</dbReference>
<dbReference type="InterPro" id="IPR018200">
    <property type="entry name" value="USP_CS"/>
</dbReference>
<comment type="catalytic activity">
    <reaction evidence="1">
        <text>Thiol-dependent hydrolysis of ester, thioester, amide, peptide and isopeptide bonds formed by the C-terminal Gly of ubiquitin (a 76-residue protein attached to proteins as an intracellular targeting signal).</text>
        <dbReference type="EC" id="3.4.19.12"/>
    </reaction>
</comment>
<dbReference type="GO" id="GO:0004843">
    <property type="term" value="F:cysteine-type deubiquitinase activity"/>
    <property type="evidence" value="ECO:0007669"/>
    <property type="project" value="UniProtKB-EC"/>
</dbReference>
<feature type="region of interest" description="Disordered" evidence="11">
    <location>
        <begin position="241"/>
        <end position="283"/>
    </location>
</feature>
<name>A0AAD5XM36_9FUNG</name>
<dbReference type="GO" id="GO:0016579">
    <property type="term" value="P:protein deubiquitination"/>
    <property type="evidence" value="ECO:0007669"/>
    <property type="project" value="InterPro"/>
</dbReference>
<dbReference type="Proteomes" id="UP001212152">
    <property type="component" value="Unassembled WGS sequence"/>
</dbReference>
<evidence type="ECO:0000256" key="3">
    <source>
        <dbReference type="ARBA" id="ARBA00012759"/>
    </source>
</evidence>
<keyword evidence="9" id="KW-0804">Transcription</keyword>
<evidence type="ECO:0000256" key="2">
    <source>
        <dbReference type="ARBA" id="ARBA00004123"/>
    </source>
</evidence>
<dbReference type="PROSITE" id="PS50235">
    <property type="entry name" value="USP_3"/>
    <property type="match status" value="1"/>
</dbReference>
<keyword evidence="7" id="KW-0788">Thiol protease</keyword>
<dbReference type="GO" id="GO:0005634">
    <property type="term" value="C:nucleus"/>
    <property type="evidence" value="ECO:0007669"/>
    <property type="project" value="UniProtKB-SubCell"/>
</dbReference>
<gene>
    <name evidence="13" type="ORF">HDU87_000924</name>
</gene>
<dbReference type="SUPFAM" id="SSF54001">
    <property type="entry name" value="Cysteine proteinases"/>
    <property type="match status" value="1"/>
</dbReference>
<keyword evidence="10" id="KW-0539">Nucleus</keyword>
<evidence type="ECO:0000256" key="1">
    <source>
        <dbReference type="ARBA" id="ARBA00000707"/>
    </source>
</evidence>
<accession>A0AAD5XM36</accession>
<evidence type="ECO:0000313" key="13">
    <source>
        <dbReference type="EMBL" id="KAJ3168765.1"/>
    </source>
</evidence>
<dbReference type="PANTHER" id="PTHR21646">
    <property type="entry name" value="UBIQUITIN CARBOXYL-TERMINAL HYDROLASE"/>
    <property type="match status" value="1"/>
</dbReference>
<dbReference type="PANTHER" id="PTHR21646:SF33">
    <property type="entry name" value="UBIQUITIN CARBOXYL-TERMINAL HYDROLASE 22"/>
    <property type="match status" value="1"/>
</dbReference>
<dbReference type="EC" id="3.4.19.12" evidence="3"/>
<sequence length="468" mass="51917">MDWDNFTVFCIACNDYVYDGDMQRIVRAERERIDYIISRVKEPNLKKPRLATWVPSNEELVQIQTGSSAAGCLGLRGCINLGNTCFMNAIMQTLIHNPIMKYYFLSDKHTKKTCNRGKYCMACEMDNCFQEFYSGNKKAFGPSSFLNAMWNSQHAMAGYAQQDAHEFFISLANELHNNCTSQDKAPNAIAGTNGTDGDCNCIIHETFAGLLQSDVTCSSCHAVSSAFDPIIDMSLELKRSKPATKANGKRARPGELPPALPGDAGGASGEAAPPPAKRQKGAAARDAADSCSLMECLDRYTVPEKLEYTCSQCNEKKEATKQISVKKLPAILSIQLKRFEHSQKASSKIETAVKIPAELDMTPYTTRAIKLRSLLRPASSGQRKQSKGSAFVDSPPTDNIPAHKYELFAVIHHKGKLETGHYITYARVRDQWFSFNDRFVNCATEEEVSSGGAYMIFYSRRGHSVALR</sequence>
<evidence type="ECO:0000256" key="5">
    <source>
        <dbReference type="ARBA" id="ARBA00022786"/>
    </source>
</evidence>
<dbReference type="InterPro" id="IPR028889">
    <property type="entry name" value="USP"/>
</dbReference>